<protein>
    <submittedName>
        <fullName evidence="2">Uncharacterized protein</fullName>
    </submittedName>
</protein>
<dbReference type="EMBL" id="CP118377">
    <property type="protein sequence ID" value="WFD43808.1"/>
    <property type="molecule type" value="Genomic_DNA"/>
</dbReference>
<feature type="region of interest" description="Disordered" evidence="1">
    <location>
        <begin position="1"/>
        <end position="196"/>
    </location>
</feature>
<evidence type="ECO:0000313" key="2">
    <source>
        <dbReference type="EMBL" id="WFD43808.1"/>
    </source>
</evidence>
<accession>A0AAF0FFP0</accession>
<organism evidence="2 3">
    <name type="scientific">Malassezia psittaci</name>
    <dbReference type="NCBI Taxonomy" id="1821823"/>
    <lineage>
        <taxon>Eukaryota</taxon>
        <taxon>Fungi</taxon>
        <taxon>Dikarya</taxon>
        <taxon>Basidiomycota</taxon>
        <taxon>Ustilaginomycotina</taxon>
        <taxon>Malasseziomycetes</taxon>
        <taxon>Malasseziales</taxon>
        <taxon>Malasseziaceae</taxon>
        <taxon>Malassezia</taxon>
    </lineage>
</organism>
<evidence type="ECO:0000256" key="1">
    <source>
        <dbReference type="SAM" id="MobiDB-lite"/>
    </source>
</evidence>
<dbReference type="Proteomes" id="UP001214628">
    <property type="component" value="Chromosome 3"/>
</dbReference>
<feature type="compositionally biased region" description="Polar residues" evidence="1">
    <location>
        <begin position="112"/>
        <end position="130"/>
    </location>
</feature>
<sequence length="516" mass="57288">MDVTVSSGTAQSDQDISVEFPKESSESGLRSLFSRRKGDSNRKNRWSRLFGNDSPKANRVRQSSDSRISSDSAPELNRSKPDVKDAKPRPVSTVQPAKVTFTRSKDPKRTSFAKQDSVASSEAPVQSGPETQAAPPLQVSDLSSSPRPLAAVVSQTPESPKNSVHETESAPKNPEPANASSLVDTSETESSDIDTTSRAGLKEAFALRLKLIAYLRRVVQGQERFLYSALLRPTDFSIAVAQYALQDWCIYAERSRSILALALQDTTIKAVLNRVSELDRDQPTGWYMAVDVRPARPSRDEEDYLREPLDVVKSLSALLAVLCALYAKFLACVDTEFHDRVKQDSSTNVTITTAYGPVTVQSLLEPFQETQMLVDSNLDILTATHHLLSVSLDILTQEFVHGIAKNLTYVSRYASKTEIREWDALLASGRFDWDHLVVNYQDHQDRPPEKSRRSSLPPQSYADMIQASPNPRRSSFSLFSSNITGKASSLFNSRFSRSRDSGPAEPGHETKIRNQF</sequence>
<feature type="region of interest" description="Disordered" evidence="1">
    <location>
        <begin position="442"/>
        <end position="478"/>
    </location>
</feature>
<feature type="compositionally biased region" description="Basic and acidic residues" evidence="1">
    <location>
        <begin position="77"/>
        <end position="88"/>
    </location>
</feature>
<feature type="region of interest" description="Disordered" evidence="1">
    <location>
        <begin position="492"/>
        <end position="516"/>
    </location>
</feature>
<feature type="compositionally biased region" description="Basic and acidic residues" evidence="1">
    <location>
        <begin position="442"/>
        <end position="452"/>
    </location>
</feature>
<dbReference type="AlphaFoldDB" id="A0AAF0FFP0"/>
<name>A0AAF0FFP0_9BASI</name>
<reference evidence="2" key="1">
    <citation type="submission" date="2023-02" db="EMBL/GenBank/DDBJ databases">
        <title>Mating type loci evolution in Malassezia.</title>
        <authorList>
            <person name="Coelho M.A."/>
        </authorList>
    </citation>
    <scope>NUCLEOTIDE SEQUENCE</scope>
    <source>
        <strain evidence="2">CBS 14136</strain>
    </source>
</reference>
<feature type="compositionally biased region" description="Polar residues" evidence="1">
    <location>
        <begin position="153"/>
        <end position="162"/>
    </location>
</feature>
<proteinExistence type="predicted"/>
<keyword evidence="3" id="KW-1185">Reference proteome</keyword>
<feature type="compositionally biased region" description="Polar residues" evidence="1">
    <location>
        <begin position="1"/>
        <end position="15"/>
    </location>
</feature>
<feature type="compositionally biased region" description="Low complexity" evidence="1">
    <location>
        <begin position="63"/>
        <end position="72"/>
    </location>
</feature>
<feature type="compositionally biased region" description="Polar residues" evidence="1">
    <location>
        <begin position="467"/>
        <end position="478"/>
    </location>
</feature>
<gene>
    <name evidence="2" type="ORF">MPSI1_002473</name>
</gene>
<feature type="compositionally biased region" description="Basic and acidic residues" evidence="1">
    <location>
        <begin position="497"/>
        <end position="516"/>
    </location>
</feature>
<evidence type="ECO:0000313" key="3">
    <source>
        <dbReference type="Proteomes" id="UP001214628"/>
    </source>
</evidence>